<dbReference type="GO" id="GO:0046872">
    <property type="term" value="F:metal ion binding"/>
    <property type="evidence" value="ECO:0007669"/>
    <property type="project" value="UniProtKB-KW"/>
</dbReference>
<comment type="subcellular location">
    <subcellularLocation>
        <location evidence="3">Host nucleus</location>
    </subcellularLocation>
</comment>
<dbReference type="InterPro" id="IPR000605">
    <property type="entry name" value="Helicase_SF3_ssDNA/RNA_vir"/>
</dbReference>
<dbReference type="GO" id="GO:0004519">
    <property type="term" value="F:endonuclease activity"/>
    <property type="evidence" value="ECO:0007669"/>
    <property type="project" value="UniProtKB-KW"/>
</dbReference>
<evidence type="ECO:0000313" key="25">
    <source>
        <dbReference type="Proteomes" id="UP000107250"/>
    </source>
</evidence>
<dbReference type="InterPro" id="IPR049912">
    <property type="entry name" value="CRESS_DNA_REP"/>
</dbReference>
<proteinExistence type="inferred from homology"/>
<evidence type="ECO:0000256" key="5">
    <source>
        <dbReference type="ARBA" id="ARBA00014531"/>
    </source>
</evidence>
<keyword evidence="13" id="KW-0255">Endonuclease</keyword>
<evidence type="ECO:0000256" key="18">
    <source>
        <dbReference type="ARBA" id="ARBA00023125"/>
    </source>
</evidence>
<feature type="domain" description="CRESS-DNA virus Rep endonuclease" evidence="23">
    <location>
        <begin position="1"/>
        <end position="95"/>
    </location>
</feature>
<dbReference type="GO" id="GO:0003723">
    <property type="term" value="F:RNA binding"/>
    <property type="evidence" value="ECO:0007669"/>
    <property type="project" value="InterPro"/>
</dbReference>
<comment type="cofactor">
    <cofactor evidence="1">
        <name>Mn(2+)</name>
        <dbReference type="ChEBI" id="CHEBI:29035"/>
    </cofactor>
</comment>
<evidence type="ECO:0000256" key="8">
    <source>
        <dbReference type="ARBA" id="ARBA00022695"/>
    </source>
</evidence>
<reference evidence="24 25" key="1">
    <citation type="journal article" date="2015" name="J. Gen. Virol.">
        <title>Characterization of a novel circo-like virus in Aedes vexans mosquitoes from Germany: evidence for a new genus within the family Circoviridae.</title>
        <authorList>
            <person name="Garigliany M.M."/>
            <person name="Borstler J."/>
            <person name="Jost H."/>
            <person name="Badusche M."/>
            <person name="Desmecht D."/>
            <person name="Schmidt-Chanasit J."/>
            <person name="Cadar D."/>
        </authorList>
    </citation>
    <scope>NUCLEOTIDE SEQUENCE [LARGE SCALE GENOMIC DNA]</scope>
    <source>
        <strain evidence="24">B51</strain>
    </source>
</reference>
<comment type="catalytic activity">
    <reaction evidence="22">
        <text>ATP + H2O = ADP + phosphate + H(+)</text>
        <dbReference type="Rhea" id="RHEA:13065"/>
        <dbReference type="ChEBI" id="CHEBI:15377"/>
        <dbReference type="ChEBI" id="CHEBI:15378"/>
        <dbReference type="ChEBI" id="CHEBI:30616"/>
        <dbReference type="ChEBI" id="CHEBI:43474"/>
        <dbReference type="ChEBI" id="CHEBI:456216"/>
    </reaction>
</comment>
<keyword evidence="16" id="KW-0067">ATP-binding</keyword>
<keyword evidence="7" id="KW-0808">Transferase</keyword>
<dbReference type="Gene3D" id="3.40.1310.20">
    <property type="match status" value="1"/>
</dbReference>
<keyword evidence="17" id="KW-0190">Covalent protein-DNA linkage</keyword>
<evidence type="ECO:0000256" key="14">
    <source>
        <dbReference type="ARBA" id="ARBA00022801"/>
    </source>
</evidence>
<dbReference type="GO" id="GO:0042025">
    <property type="term" value="C:host cell nucleus"/>
    <property type="evidence" value="ECO:0007669"/>
    <property type="project" value="UniProtKB-SubCell"/>
</dbReference>
<evidence type="ECO:0000256" key="2">
    <source>
        <dbReference type="ARBA" id="ARBA00001946"/>
    </source>
</evidence>
<dbReference type="GO" id="GO:0006260">
    <property type="term" value="P:DNA replication"/>
    <property type="evidence" value="ECO:0007669"/>
    <property type="project" value="UniProtKB-KW"/>
</dbReference>
<dbReference type="GO" id="GO:0016779">
    <property type="term" value="F:nucleotidyltransferase activity"/>
    <property type="evidence" value="ECO:0007669"/>
    <property type="project" value="UniProtKB-KW"/>
</dbReference>
<dbReference type="GO" id="GO:0016787">
    <property type="term" value="F:hydrolase activity"/>
    <property type="evidence" value="ECO:0007669"/>
    <property type="project" value="UniProtKB-KW"/>
</dbReference>
<dbReference type="GO" id="GO:0005524">
    <property type="term" value="F:ATP binding"/>
    <property type="evidence" value="ECO:0007669"/>
    <property type="project" value="UniProtKB-KW"/>
</dbReference>
<evidence type="ECO:0000256" key="22">
    <source>
        <dbReference type="ARBA" id="ARBA00049360"/>
    </source>
</evidence>
<keyword evidence="19" id="KW-0511">Multifunctional enzyme</keyword>
<keyword evidence="25" id="KW-1185">Reference proteome</keyword>
<protein>
    <recommendedName>
        <fullName evidence="5">Replication-associated protein</fullName>
    </recommendedName>
    <alternativeName>
        <fullName evidence="20">ATP-dependent helicase Rep</fullName>
    </alternativeName>
    <alternativeName>
        <fullName evidence="21">RepP</fullName>
    </alternativeName>
</protein>
<evidence type="ECO:0000256" key="20">
    <source>
        <dbReference type="ARBA" id="ARBA00030754"/>
    </source>
</evidence>
<name>A0A0C5BPM4_9VIRU</name>
<dbReference type="SUPFAM" id="SSF52540">
    <property type="entry name" value="P-loop containing nucleoside triphosphate hydrolases"/>
    <property type="match status" value="1"/>
</dbReference>
<evidence type="ECO:0000256" key="12">
    <source>
        <dbReference type="ARBA" id="ARBA00022741"/>
    </source>
</evidence>
<dbReference type="PROSITE" id="PS52020">
    <property type="entry name" value="CRESS_DNA_REP"/>
    <property type="match status" value="1"/>
</dbReference>
<evidence type="ECO:0000256" key="4">
    <source>
        <dbReference type="ARBA" id="ARBA00008545"/>
    </source>
</evidence>
<dbReference type="Pfam" id="PF00910">
    <property type="entry name" value="RNA_helicase"/>
    <property type="match status" value="1"/>
</dbReference>
<dbReference type="GO" id="GO:0003724">
    <property type="term" value="F:RNA helicase activity"/>
    <property type="evidence" value="ECO:0007669"/>
    <property type="project" value="InterPro"/>
</dbReference>
<dbReference type="EMBL" id="KM972726">
    <property type="protein sequence ID" value="AJM89742.1"/>
    <property type="molecule type" value="Genomic_DNA"/>
</dbReference>
<evidence type="ECO:0000256" key="6">
    <source>
        <dbReference type="ARBA" id="ARBA00022562"/>
    </source>
</evidence>
<evidence type="ECO:0000256" key="10">
    <source>
        <dbReference type="ARBA" id="ARBA00022722"/>
    </source>
</evidence>
<comment type="cofactor">
    <cofactor evidence="2">
        <name>Mg(2+)</name>
        <dbReference type="ChEBI" id="CHEBI:18420"/>
    </cofactor>
</comment>
<keyword evidence="11" id="KW-0479">Metal-binding</keyword>
<dbReference type="Pfam" id="PF02407">
    <property type="entry name" value="Viral_Rep"/>
    <property type="match status" value="1"/>
</dbReference>
<keyword evidence="14" id="KW-0378">Hydrolase</keyword>
<evidence type="ECO:0000256" key="9">
    <source>
        <dbReference type="ARBA" id="ARBA00022705"/>
    </source>
</evidence>
<keyword evidence="9" id="KW-0235">DNA replication</keyword>
<sequence length="301" mass="34922">MSLIQFVCWTLNNYSEDEYQSLIEFSEWRYIVIGREVGETGTPHLQGYGELKKRKKFAALKNLFPRVHWEQRRASRDAAANYCKKEGRFEERGSLPKNASEKSSKEAITRVKSGQTMRAILDDPPNLSGIRMCQIWLSYNEPKRNFKSEVFWYYGASGTGKTKLASEQAGPDAYWHDGTKWFDGYDAHEHVLLDDYRGGNMKFNFLLKFLDRYPLRLEVKGGYRQLLAKKIWVTSIKHPKEIYSFSEMDEPTEQLLRRITTIKKMCACSQCERIYGNRFEVSRFAVCGNTSTNSDTAANET</sequence>
<evidence type="ECO:0000256" key="16">
    <source>
        <dbReference type="ARBA" id="ARBA00022840"/>
    </source>
</evidence>
<organism evidence="24 25">
    <name type="scientific">Mosquito circovirus</name>
    <dbReference type="NCBI Taxonomy" id="1611039"/>
    <lineage>
        <taxon>Viruses</taxon>
        <taxon>Monodnaviria</taxon>
        <taxon>Shotokuvirae</taxon>
        <taxon>Cressdnaviricota</taxon>
        <taxon>Arfiviricetes</taxon>
        <taxon>Jormunvirales</taxon>
        <taxon>Draupnirviridae</taxon>
        <taxon>Valentivirus</taxon>
        <taxon>Valentivirus aedvexis</taxon>
    </lineage>
</organism>
<dbReference type="InterPro" id="IPR027417">
    <property type="entry name" value="P-loop_NTPase"/>
</dbReference>
<evidence type="ECO:0000256" key="1">
    <source>
        <dbReference type="ARBA" id="ARBA00001936"/>
    </source>
</evidence>
<keyword evidence="18" id="KW-0238">DNA-binding</keyword>
<keyword evidence="8" id="KW-0548">Nucleotidyltransferase</keyword>
<evidence type="ECO:0000256" key="19">
    <source>
        <dbReference type="ARBA" id="ARBA00023268"/>
    </source>
</evidence>
<evidence type="ECO:0000259" key="23">
    <source>
        <dbReference type="PROSITE" id="PS52020"/>
    </source>
</evidence>
<evidence type="ECO:0000256" key="13">
    <source>
        <dbReference type="ARBA" id="ARBA00022759"/>
    </source>
</evidence>
<dbReference type="Proteomes" id="UP000107250">
    <property type="component" value="Genome"/>
</dbReference>
<evidence type="ECO:0000256" key="11">
    <source>
        <dbReference type="ARBA" id="ARBA00022723"/>
    </source>
</evidence>
<keyword evidence="6" id="KW-1048">Host nucleus</keyword>
<evidence type="ECO:0000256" key="17">
    <source>
        <dbReference type="ARBA" id="ARBA00023124"/>
    </source>
</evidence>
<keyword evidence="15" id="KW-0347">Helicase</keyword>
<keyword evidence="10" id="KW-0540">Nuclease</keyword>
<evidence type="ECO:0000256" key="7">
    <source>
        <dbReference type="ARBA" id="ARBA00022679"/>
    </source>
</evidence>
<evidence type="ECO:0000256" key="15">
    <source>
        <dbReference type="ARBA" id="ARBA00022806"/>
    </source>
</evidence>
<evidence type="ECO:0000256" key="3">
    <source>
        <dbReference type="ARBA" id="ARBA00004147"/>
    </source>
</evidence>
<dbReference type="Gene3D" id="3.40.50.300">
    <property type="entry name" value="P-loop containing nucleotide triphosphate hydrolases"/>
    <property type="match status" value="1"/>
</dbReference>
<dbReference type="GO" id="GO:0003677">
    <property type="term" value="F:DNA binding"/>
    <property type="evidence" value="ECO:0007669"/>
    <property type="project" value="UniProtKB-KW"/>
</dbReference>
<evidence type="ECO:0000256" key="21">
    <source>
        <dbReference type="ARBA" id="ARBA00032243"/>
    </source>
</evidence>
<evidence type="ECO:0000313" key="24">
    <source>
        <dbReference type="EMBL" id="AJM89742.1"/>
    </source>
</evidence>
<keyword evidence="12" id="KW-0547">Nucleotide-binding</keyword>
<accession>A0A0C5BPM4</accession>
<comment type="similarity">
    <text evidence="4">Belongs to the nanoviruses/circoviruses replication-associated protein family.</text>
</comment>